<proteinExistence type="predicted"/>
<gene>
    <name evidence="5" type="ORF">CFter6_3131</name>
</gene>
<dbReference type="InterPro" id="IPR002110">
    <property type="entry name" value="Ankyrin_rpt"/>
</dbReference>
<dbReference type="PANTHER" id="PTHR24173:SF74">
    <property type="entry name" value="ANKYRIN REPEAT DOMAIN-CONTAINING PROTEIN 16"/>
    <property type="match status" value="1"/>
</dbReference>
<dbReference type="AlphaFoldDB" id="A0A127PED6"/>
<evidence type="ECO:0000256" key="4">
    <source>
        <dbReference type="SAM" id="SignalP"/>
    </source>
</evidence>
<dbReference type="RefSeq" id="WP_061540529.1">
    <property type="nucleotide sequence ID" value="NZ_CP013232.1"/>
</dbReference>
<evidence type="ECO:0000256" key="1">
    <source>
        <dbReference type="ARBA" id="ARBA00022737"/>
    </source>
</evidence>
<sequence>MFNRVFNRIFNNLTGRRDSRSRFSAMLLLLALACLPSLSQASNLDDYVKAVKLDDERGMKKLLAAGVSPNLEEKQRGDTGLILALHEDSKKVFNVLLNAKGTDLNLRARNGDTALMVASYKGDVAAVKALLDKEAEPNNTGWTALHYAAAIGNNEIVQMLLDASAYIDAGSPNNTTPIMMAARGGKIETVKLLLDSGADVTLKNDVGMTAIDLAKKFDHNDIADGLTSRLKKAGKL</sequence>
<dbReference type="Gene3D" id="1.25.40.20">
    <property type="entry name" value="Ankyrin repeat-containing domain"/>
    <property type="match status" value="2"/>
</dbReference>
<evidence type="ECO:0000313" key="5">
    <source>
        <dbReference type="EMBL" id="AMO95781.1"/>
    </source>
</evidence>
<dbReference type="PROSITE" id="PS50297">
    <property type="entry name" value="ANK_REP_REGION"/>
    <property type="match status" value="3"/>
</dbReference>
<dbReference type="PATRIC" id="fig|158899.10.peg.3120"/>
<evidence type="ECO:0000313" key="6">
    <source>
        <dbReference type="Proteomes" id="UP000072421"/>
    </source>
</evidence>
<accession>A0A127PED6</accession>
<dbReference type="EMBL" id="CP013232">
    <property type="protein sequence ID" value="AMO95781.1"/>
    <property type="molecule type" value="Genomic_DNA"/>
</dbReference>
<dbReference type="InterPro" id="IPR036770">
    <property type="entry name" value="Ankyrin_rpt-contain_sf"/>
</dbReference>
<feature type="signal peptide" evidence="4">
    <location>
        <begin position="1"/>
        <end position="41"/>
    </location>
</feature>
<protein>
    <submittedName>
        <fullName evidence="5">Ankyrin repeat family protein</fullName>
    </submittedName>
</protein>
<dbReference type="OrthoDB" id="198309at2"/>
<name>A0A127PED6_9BURK</name>
<dbReference type="PROSITE" id="PS50088">
    <property type="entry name" value="ANK_REPEAT"/>
    <property type="match status" value="3"/>
</dbReference>
<dbReference type="SMART" id="SM00248">
    <property type="entry name" value="ANK"/>
    <property type="match status" value="4"/>
</dbReference>
<evidence type="ECO:0000256" key="3">
    <source>
        <dbReference type="PROSITE-ProRule" id="PRU00023"/>
    </source>
</evidence>
<evidence type="ECO:0000256" key="2">
    <source>
        <dbReference type="ARBA" id="ARBA00023043"/>
    </source>
</evidence>
<dbReference type="PANTHER" id="PTHR24173">
    <property type="entry name" value="ANKYRIN REPEAT CONTAINING"/>
    <property type="match status" value="1"/>
</dbReference>
<feature type="repeat" description="ANK" evidence="3">
    <location>
        <begin position="173"/>
        <end position="205"/>
    </location>
</feature>
<dbReference type="Pfam" id="PF12796">
    <property type="entry name" value="Ank_2"/>
    <property type="match status" value="2"/>
</dbReference>
<dbReference type="PRINTS" id="PR01415">
    <property type="entry name" value="ANKYRIN"/>
</dbReference>
<keyword evidence="2 3" id="KW-0040">ANK repeat</keyword>
<dbReference type="SUPFAM" id="SSF48403">
    <property type="entry name" value="Ankyrin repeat"/>
    <property type="match status" value="1"/>
</dbReference>
<dbReference type="PROSITE" id="PS51257">
    <property type="entry name" value="PROKAR_LIPOPROTEIN"/>
    <property type="match status" value="1"/>
</dbReference>
<dbReference type="Proteomes" id="UP000072421">
    <property type="component" value="Chromosome"/>
</dbReference>
<organism evidence="5">
    <name type="scientific">Collimonas fungivorans</name>
    <dbReference type="NCBI Taxonomy" id="158899"/>
    <lineage>
        <taxon>Bacteria</taxon>
        <taxon>Pseudomonadati</taxon>
        <taxon>Pseudomonadota</taxon>
        <taxon>Betaproteobacteria</taxon>
        <taxon>Burkholderiales</taxon>
        <taxon>Oxalobacteraceae</taxon>
        <taxon>Collimonas</taxon>
    </lineage>
</organism>
<feature type="repeat" description="ANK" evidence="3">
    <location>
        <begin position="110"/>
        <end position="142"/>
    </location>
</feature>
<keyword evidence="4" id="KW-0732">Signal</keyword>
<feature type="chain" id="PRO_5007276903" evidence="4">
    <location>
        <begin position="42"/>
        <end position="236"/>
    </location>
</feature>
<feature type="repeat" description="ANK" evidence="3">
    <location>
        <begin position="140"/>
        <end position="172"/>
    </location>
</feature>
<reference evidence="5 6" key="1">
    <citation type="submission" date="2015-11" db="EMBL/GenBank/DDBJ databases">
        <title>Exploring the genomic traits of fungus-feeding bacterial genus Collimonas.</title>
        <authorList>
            <person name="Song C."/>
            <person name="Schmidt R."/>
            <person name="de Jager V."/>
            <person name="Krzyzanowska D."/>
            <person name="Jongedijk E."/>
            <person name="Cankar K."/>
            <person name="Beekwilder J."/>
            <person name="van Veen A."/>
            <person name="de Boer W."/>
            <person name="van Veen J.A."/>
            <person name="Garbeva P."/>
        </authorList>
    </citation>
    <scope>NUCLEOTIDE SEQUENCE [LARGE SCALE GENOMIC DNA]</scope>
    <source>
        <strain evidence="5 6">Ter6</strain>
    </source>
</reference>
<keyword evidence="1" id="KW-0677">Repeat</keyword>